<keyword evidence="3" id="KW-0694">RNA-binding</keyword>
<dbReference type="GO" id="GO:0048027">
    <property type="term" value="F:mRNA 5'-UTR binding"/>
    <property type="evidence" value="ECO:0007669"/>
    <property type="project" value="TreeGrafter"/>
</dbReference>
<sequence length="84" mass="9543">MLVLTRKSEEQIIIGDEEDPIIITVLKIQGGKVSLGIKANKKKYAILRKELCVKDESKDSEDSHKENEEDQKDCEIELKESVTV</sequence>
<evidence type="ECO:0000256" key="3">
    <source>
        <dbReference type="ARBA" id="ARBA00022884"/>
    </source>
</evidence>
<keyword evidence="6" id="KW-1185">Reference proteome</keyword>
<dbReference type="PANTHER" id="PTHR34984">
    <property type="entry name" value="CARBON STORAGE REGULATOR"/>
    <property type="match status" value="1"/>
</dbReference>
<dbReference type="SUPFAM" id="SSF117130">
    <property type="entry name" value="CsrA-like"/>
    <property type="match status" value="1"/>
</dbReference>
<comment type="caution">
    <text evidence="5">The sequence shown here is derived from an EMBL/GenBank/DDBJ whole genome shotgun (WGS) entry which is preliminary data.</text>
</comment>
<dbReference type="RefSeq" id="WP_041017138.1">
    <property type="nucleotide sequence ID" value="NZ_CCEJ010000003.1"/>
</dbReference>
<dbReference type="GO" id="GO:0045947">
    <property type="term" value="P:negative regulation of translational initiation"/>
    <property type="evidence" value="ECO:0007669"/>
    <property type="project" value="TreeGrafter"/>
</dbReference>
<evidence type="ECO:0000256" key="2">
    <source>
        <dbReference type="ARBA" id="ARBA00022845"/>
    </source>
</evidence>
<reference evidence="5" key="1">
    <citation type="submission" date="2013-12" db="EMBL/GenBank/DDBJ databases">
        <authorList>
            <person name="Linke B."/>
        </authorList>
    </citation>
    <scope>NUCLEOTIDE SEQUENCE [LARGE SCALE GENOMIC DNA]</scope>
    <source>
        <strain evidence="5">CRIB-18</strain>
    </source>
</reference>
<dbReference type="GO" id="GO:0006109">
    <property type="term" value="P:regulation of carbohydrate metabolic process"/>
    <property type="evidence" value="ECO:0007669"/>
    <property type="project" value="InterPro"/>
</dbReference>
<dbReference type="GO" id="GO:0006402">
    <property type="term" value="P:mRNA catabolic process"/>
    <property type="evidence" value="ECO:0007669"/>
    <property type="project" value="InterPro"/>
</dbReference>
<dbReference type="InterPro" id="IPR036107">
    <property type="entry name" value="CsrA_sf"/>
</dbReference>
<dbReference type="EMBL" id="CCEJ010000003">
    <property type="protein sequence ID" value="CDR33701.1"/>
    <property type="molecule type" value="Genomic_DNA"/>
</dbReference>
<proteinExistence type="predicted"/>
<organism evidence="5 6">
    <name type="scientific">Candidatus Criblamydia sequanensis CRIB-18</name>
    <dbReference type="NCBI Taxonomy" id="1437425"/>
    <lineage>
        <taxon>Bacteria</taxon>
        <taxon>Pseudomonadati</taxon>
        <taxon>Chlamydiota</taxon>
        <taxon>Chlamydiia</taxon>
        <taxon>Parachlamydiales</taxon>
        <taxon>Candidatus Criblamydiaceae</taxon>
        <taxon>Candidatus Criblamydia</taxon>
    </lineage>
</organism>
<keyword evidence="2" id="KW-0810">Translation regulation</keyword>
<dbReference type="GO" id="GO:0005829">
    <property type="term" value="C:cytosol"/>
    <property type="evidence" value="ECO:0007669"/>
    <property type="project" value="TreeGrafter"/>
</dbReference>
<dbReference type="STRING" id="1437425.CSEC_0873"/>
<evidence type="ECO:0000256" key="4">
    <source>
        <dbReference type="SAM" id="MobiDB-lite"/>
    </source>
</evidence>
<dbReference type="PANTHER" id="PTHR34984:SF1">
    <property type="entry name" value="CARBON STORAGE REGULATOR"/>
    <property type="match status" value="1"/>
</dbReference>
<dbReference type="Proteomes" id="UP000031552">
    <property type="component" value="Unassembled WGS sequence"/>
</dbReference>
<evidence type="ECO:0000313" key="6">
    <source>
        <dbReference type="Proteomes" id="UP000031552"/>
    </source>
</evidence>
<dbReference type="Gene3D" id="2.60.40.4380">
    <property type="entry name" value="Translational regulator CsrA"/>
    <property type="match status" value="1"/>
</dbReference>
<dbReference type="AlphaFoldDB" id="A0A090CYR8"/>
<dbReference type="OrthoDB" id="9809061at2"/>
<name>A0A090CYR8_9BACT</name>
<feature type="region of interest" description="Disordered" evidence="4">
    <location>
        <begin position="55"/>
        <end position="84"/>
    </location>
</feature>
<evidence type="ECO:0000313" key="5">
    <source>
        <dbReference type="EMBL" id="CDR33701.1"/>
    </source>
</evidence>
<evidence type="ECO:0000256" key="1">
    <source>
        <dbReference type="ARBA" id="ARBA00022490"/>
    </source>
</evidence>
<protein>
    <submittedName>
        <fullName evidence="5">Carbon storage regulatory protein</fullName>
    </submittedName>
</protein>
<dbReference type="Pfam" id="PF02599">
    <property type="entry name" value="CsrA"/>
    <property type="match status" value="1"/>
</dbReference>
<gene>
    <name evidence="5" type="primary">csrA</name>
    <name evidence="5" type="ORF">CSEC_0873</name>
</gene>
<accession>A0A090CYR8</accession>
<keyword evidence="1" id="KW-0963">Cytoplasm</keyword>
<reference evidence="5" key="2">
    <citation type="submission" date="2014-09" db="EMBL/GenBank/DDBJ databases">
        <title>Criblamydia sequanensis harbors a mega-plasmid encoding arsenite resistance.</title>
        <authorList>
            <person name="Bertelli C."/>
            <person name="Goesmann A."/>
            <person name="Greub G."/>
        </authorList>
    </citation>
    <scope>NUCLEOTIDE SEQUENCE [LARGE SCALE GENOMIC DNA]</scope>
    <source>
        <strain evidence="5">CRIB-18</strain>
    </source>
</reference>
<dbReference type="InterPro" id="IPR003751">
    <property type="entry name" value="CsrA"/>
</dbReference>